<comment type="similarity">
    <text evidence="1 11">Belongs to the PyrK family.</text>
</comment>
<dbReference type="PROSITE" id="PS51384">
    <property type="entry name" value="FAD_FR"/>
    <property type="match status" value="1"/>
</dbReference>
<evidence type="ECO:0000256" key="11">
    <source>
        <dbReference type="HAMAP-Rule" id="MF_01211"/>
    </source>
</evidence>
<evidence type="ECO:0000256" key="8">
    <source>
        <dbReference type="ARBA" id="ARBA00022982"/>
    </source>
</evidence>
<dbReference type="Gene3D" id="3.40.50.80">
    <property type="entry name" value="Nucleotide-binding domain of ferredoxin-NADP reductase (FNR) module"/>
    <property type="match status" value="1"/>
</dbReference>
<keyword evidence="8 11" id="KW-0249">Electron transport</keyword>
<feature type="binding site" evidence="11 12">
    <location>
        <begin position="70"/>
        <end position="71"/>
    </location>
    <ligand>
        <name>FAD</name>
        <dbReference type="ChEBI" id="CHEBI:57692"/>
    </ligand>
</feature>
<evidence type="ECO:0000256" key="6">
    <source>
        <dbReference type="ARBA" id="ARBA00022827"/>
    </source>
</evidence>
<dbReference type="Gene3D" id="2.40.30.10">
    <property type="entry name" value="Translation factors"/>
    <property type="match status" value="1"/>
</dbReference>
<evidence type="ECO:0000259" key="14">
    <source>
        <dbReference type="PROSITE" id="PS51384"/>
    </source>
</evidence>
<comment type="pathway">
    <text evidence="11">Pyrimidine metabolism; UMP biosynthesis via de novo pathway; orotate from (S)-dihydroorotate (NAD(+) route): step 1/1.</text>
</comment>
<dbReference type="UniPathway" id="UPA00070">
    <property type="reaction ID" value="UER00945"/>
</dbReference>
<evidence type="ECO:0000256" key="2">
    <source>
        <dbReference type="ARBA" id="ARBA00022448"/>
    </source>
</evidence>
<dbReference type="InterPro" id="IPR019480">
    <property type="entry name" value="Dihydroorotate_DH_Fe-S-bd"/>
</dbReference>
<dbReference type="GO" id="GO:0050660">
    <property type="term" value="F:flavin adenine dinucleotide binding"/>
    <property type="evidence" value="ECO:0007669"/>
    <property type="project" value="InterPro"/>
</dbReference>
<evidence type="ECO:0000256" key="12">
    <source>
        <dbReference type="PIRSR" id="PIRSR006816-1"/>
    </source>
</evidence>
<dbReference type="SUPFAM" id="SSF63380">
    <property type="entry name" value="Riboflavin synthase domain-like"/>
    <property type="match status" value="1"/>
</dbReference>
<dbReference type="InterPro" id="IPR017927">
    <property type="entry name" value="FAD-bd_FR_type"/>
</dbReference>
<dbReference type="GO" id="GO:0046872">
    <property type="term" value="F:metal ion binding"/>
    <property type="evidence" value="ECO:0007669"/>
    <property type="project" value="UniProtKB-KW"/>
</dbReference>
<reference evidence="15 16" key="1">
    <citation type="submission" date="2014-01" db="EMBL/GenBank/DDBJ databases">
        <title>Plasmidome dynamics in the species complex Clostridium novyi sensu lato converts strains of independent lineages into distinctly different pathogens.</title>
        <authorList>
            <person name="Skarin H."/>
            <person name="Segerman B."/>
        </authorList>
    </citation>
    <scope>NUCLEOTIDE SEQUENCE [LARGE SCALE GENOMIC DNA]</scope>
    <source>
        <strain evidence="15 16">4552</strain>
    </source>
</reference>
<dbReference type="HAMAP" id="MF_01211">
    <property type="entry name" value="DHODB_Fe_S_bind"/>
    <property type="match status" value="1"/>
</dbReference>
<dbReference type="EMBL" id="JENJ01000033">
    <property type="protein sequence ID" value="KGM95781.1"/>
    <property type="molecule type" value="Genomic_DNA"/>
</dbReference>
<feature type="domain" description="FAD-binding FR-type" evidence="14">
    <location>
        <begin position="1"/>
        <end position="95"/>
    </location>
</feature>
<dbReference type="InterPro" id="IPR037117">
    <property type="entry name" value="Dihydroorotate_DH_ele_sf"/>
</dbReference>
<evidence type="ECO:0000313" key="16">
    <source>
        <dbReference type="Proteomes" id="UP000030012"/>
    </source>
</evidence>
<comment type="caution">
    <text evidence="15">The sequence shown here is derived from an EMBL/GenBank/DDBJ whole genome shotgun (WGS) entry which is preliminary data.</text>
</comment>
<keyword evidence="6 11" id="KW-0274">FAD</keyword>
<dbReference type="GO" id="GO:0044205">
    <property type="term" value="P:'de novo' UMP biosynthetic process"/>
    <property type="evidence" value="ECO:0007669"/>
    <property type="project" value="UniProtKB-UniRule"/>
</dbReference>
<evidence type="ECO:0000256" key="10">
    <source>
        <dbReference type="ARBA" id="ARBA00023014"/>
    </source>
</evidence>
<dbReference type="InterPro" id="IPR023455">
    <property type="entry name" value="Dihydroorotate_DHASE_ETsu"/>
</dbReference>
<comment type="cofactor">
    <cofactor evidence="11 12">
        <name>FAD</name>
        <dbReference type="ChEBI" id="CHEBI:57692"/>
    </cofactor>
    <text evidence="11 12">Binds 1 FAD per subunit.</text>
</comment>
<feature type="binding site" evidence="11 13">
    <location>
        <position position="217"/>
    </location>
    <ligand>
        <name>[2Fe-2S] cluster</name>
        <dbReference type="ChEBI" id="CHEBI:190135"/>
    </ligand>
</feature>
<dbReference type="GO" id="GO:0016491">
    <property type="term" value="F:oxidoreductase activity"/>
    <property type="evidence" value="ECO:0007669"/>
    <property type="project" value="InterPro"/>
</dbReference>
<evidence type="ECO:0000256" key="4">
    <source>
        <dbReference type="ARBA" id="ARBA00022714"/>
    </source>
</evidence>
<keyword evidence="2 11" id="KW-0813">Transport</keyword>
<evidence type="ECO:0000256" key="9">
    <source>
        <dbReference type="ARBA" id="ARBA00023004"/>
    </source>
</evidence>
<comment type="subunit">
    <text evidence="11">Heterotetramer of 2 PyrK and 2 PyrD type B subunits.</text>
</comment>
<feature type="binding site" evidence="11 13">
    <location>
        <position position="229"/>
    </location>
    <ligand>
        <name>[2Fe-2S] cluster</name>
        <dbReference type="ChEBI" id="CHEBI:190135"/>
    </ligand>
</feature>
<dbReference type="Pfam" id="PF10418">
    <property type="entry name" value="DHODB_Fe-S_bind"/>
    <property type="match status" value="1"/>
</dbReference>
<dbReference type="NCBIfam" id="NF000798">
    <property type="entry name" value="PRK00054.1-3"/>
    <property type="match status" value="1"/>
</dbReference>
<keyword evidence="7 11" id="KW-0665">Pyrimidine biosynthesis</keyword>
<dbReference type="InterPro" id="IPR017938">
    <property type="entry name" value="Riboflavin_synthase-like_b-brl"/>
</dbReference>
<feature type="binding site" evidence="11 12">
    <location>
        <begin position="48"/>
        <end position="51"/>
    </location>
    <ligand>
        <name>FAD</name>
        <dbReference type="ChEBI" id="CHEBI:57692"/>
    </ligand>
</feature>
<dbReference type="PANTHER" id="PTHR43513:SF3">
    <property type="entry name" value="DIHYDROOROTATE DEHYDROGENASE B (NAD(+)), ELECTRON TRANSFER SUBUNIT-RELATED"/>
    <property type="match status" value="1"/>
</dbReference>
<keyword evidence="9 11" id="KW-0408">Iron</keyword>
<evidence type="ECO:0000256" key="7">
    <source>
        <dbReference type="ARBA" id="ARBA00022975"/>
    </source>
</evidence>
<evidence type="ECO:0000256" key="3">
    <source>
        <dbReference type="ARBA" id="ARBA00022630"/>
    </source>
</evidence>
<keyword evidence="4 11" id="KW-0001">2Fe-2S</keyword>
<evidence type="ECO:0000256" key="5">
    <source>
        <dbReference type="ARBA" id="ARBA00022723"/>
    </source>
</evidence>
<evidence type="ECO:0000313" key="15">
    <source>
        <dbReference type="EMBL" id="KGM95781.1"/>
    </source>
</evidence>
<comment type="function">
    <text evidence="11">Responsible for channeling the electrons from the oxidation of dihydroorotate from the FMN redox center in the PyrD type B subunit to the ultimate electron acceptor NAD(+).</text>
</comment>
<dbReference type="GO" id="GO:0051537">
    <property type="term" value="F:2 iron, 2 sulfur cluster binding"/>
    <property type="evidence" value="ECO:0007669"/>
    <property type="project" value="UniProtKB-KW"/>
</dbReference>
<dbReference type="InterPro" id="IPR050353">
    <property type="entry name" value="PyrK_electron_transfer"/>
</dbReference>
<dbReference type="Gene3D" id="2.10.240.10">
    <property type="entry name" value="Dihydroorotate dehydrogenase, electron transfer subunit"/>
    <property type="match status" value="1"/>
</dbReference>
<name>A0A0A0I666_CLONO</name>
<comment type="cofactor">
    <cofactor evidence="11">
        <name>[2Fe-2S] cluster</name>
        <dbReference type="ChEBI" id="CHEBI:190135"/>
    </cofactor>
    <text evidence="11">Binds 1 [2Fe-2S] cluster per subunit.</text>
</comment>
<accession>A0A0A0I666</accession>
<comment type="caution">
    <text evidence="11">Lacks conserved residue(s) required for the propagation of feature annotation.</text>
</comment>
<sequence>MEYSKEKVKENIEISEGIFKLTVEGKFDTVPGQFYMLKAWEEGLVLPRPISIHDCSDNEIEFLYAVVGKGTKKLSELKKDDEIDIMGPSGNGFDINSIKGKVAIVTGGIGIGPIKYLIKELKDCKVDLYSGFRNIDYRIDELENYVQSINISTETGEKGYKGYVTDLLIPEKYDVVICCGPEVMMKKVVKMCNEKGVTVYASMENRMACGVGACLVCTCKTKGGNKRTCKDGPVFSGKDLVFDD</sequence>
<evidence type="ECO:0000256" key="1">
    <source>
        <dbReference type="ARBA" id="ARBA00006422"/>
    </source>
</evidence>
<dbReference type="CDD" id="cd06218">
    <property type="entry name" value="DHOD_e_trans"/>
    <property type="match status" value="1"/>
</dbReference>
<dbReference type="InterPro" id="IPR039261">
    <property type="entry name" value="FNR_nucleotide-bd"/>
</dbReference>
<dbReference type="SUPFAM" id="SSF52343">
    <property type="entry name" value="Ferredoxin reductase-like, C-terminal NADP-linked domain"/>
    <property type="match status" value="1"/>
</dbReference>
<keyword evidence="10 11" id="KW-0411">Iron-sulfur</keyword>
<evidence type="ECO:0000256" key="13">
    <source>
        <dbReference type="PIRSR" id="PIRSR006816-2"/>
    </source>
</evidence>
<dbReference type="PIRSF" id="PIRSF006816">
    <property type="entry name" value="Cyc3_hyd_g"/>
    <property type="match status" value="1"/>
</dbReference>
<dbReference type="AlphaFoldDB" id="A0A0A0I666"/>
<keyword evidence="3 11" id="KW-0285">Flavoprotein</keyword>
<dbReference type="RefSeq" id="WP_039255535.1">
    <property type="nucleotide sequence ID" value="NZ_JENJ01000033.1"/>
</dbReference>
<proteinExistence type="inferred from homology"/>
<feature type="binding site" evidence="11 13">
    <location>
        <position position="209"/>
    </location>
    <ligand>
        <name>[2Fe-2S] cluster</name>
        <dbReference type="ChEBI" id="CHEBI:190135"/>
    </ligand>
</feature>
<dbReference type="OrthoDB" id="9789468at2"/>
<dbReference type="PANTHER" id="PTHR43513">
    <property type="entry name" value="DIHYDROOROTATE DEHYDROGENASE B (NAD(+)), ELECTRON TRANSFER SUBUNIT"/>
    <property type="match status" value="1"/>
</dbReference>
<gene>
    <name evidence="11" type="primary">pyrK</name>
    <name evidence="15" type="ORF">Z968_08325</name>
</gene>
<protein>
    <recommendedName>
        <fullName evidence="11">Dihydroorotate dehydrogenase B (NAD(+)), electron transfer subunit</fullName>
    </recommendedName>
    <alternativeName>
        <fullName evidence="11">Dihydroorotate oxidase B, electron transfer subunit</fullName>
    </alternativeName>
</protein>
<dbReference type="InterPro" id="IPR012165">
    <property type="entry name" value="Cyt_c3_hydrogenase_gsu"/>
</dbReference>
<dbReference type="Proteomes" id="UP000030012">
    <property type="component" value="Unassembled WGS sequence"/>
</dbReference>
<keyword evidence="5 11" id="KW-0479">Metal-binding</keyword>
<feature type="binding site" evidence="11 13">
    <location>
        <position position="214"/>
    </location>
    <ligand>
        <name>[2Fe-2S] cluster</name>
        <dbReference type="ChEBI" id="CHEBI:190135"/>
    </ligand>
</feature>
<dbReference type="GO" id="GO:0009055">
    <property type="term" value="F:electron transfer activity"/>
    <property type="evidence" value="ECO:0007669"/>
    <property type="project" value="UniProtKB-UniRule"/>
</dbReference>
<comment type="cofactor">
    <cofactor evidence="13">
        <name>[2Fe-2S] cluster</name>
        <dbReference type="ChEBI" id="CHEBI:190135"/>
    </cofactor>
    <text evidence="13">Binds 1 [2Fe-2S] cluster per subunit.</text>
</comment>
<organism evidence="15 16">
    <name type="scientific">Clostridium novyi A str. 4552</name>
    <dbReference type="NCBI Taxonomy" id="1444289"/>
    <lineage>
        <taxon>Bacteria</taxon>
        <taxon>Bacillati</taxon>
        <taxon>Bacillota</taxon>
        <taxon>Clostridia</taxon>
        <taxon>Eubacteriales</taxon>
        <taxon>Clostridiaceae</taxon>
        <taxon>Clostridium</taxon>
    </lineage>
</organism>